<sequence length="75" mass="8632">MKDPTVNDQEPVLTFEGKRYDIKSLPDNIKELIKGMQIADNQLRFHEDTLKVIAYGRQSMAKELNDKLKSVTPIN</sequence>
<dbReference type="InterPro" id="IPR045615">
    <property type="entry name" value="DUF6447"/>
</dbReference>
<dbReference type="OrthoDB" id="559265at2"/>
<proteinExistence type="predicted"/>
<dbReference type="eggNOG" id="ENOG5034473">
    <property type="taxonomic scope" value="Bacteria"/>
</dbReference>
<dbReference type="KEGG" id="pmj:P9211_09411"/>
<dbReference type="Proteomes" id="UP000000788">
    <property type="component" value="Chromosome"/>
</dbReference>
<evidence type="ECO:0000313" key="1">
    <source>
        <dbReference type="EMBL" id="ABX08872.1"/>
    </source>
</evidence>
<keyword evidence="2" id="KW-1185">Reference proteome</keyword>
<protein>
    <submittedName>
        <fullName evidence="1">Uncharacterized protein</fullName>
    </submittedName>
</protein>
<dbReference type="RefSeq" id="WP_012195493.1">
    <property type="nucleotide sequence ID" value="NC_009976.1"/>
</dbReference>
<evidence type="ECO:0000313" key="2">
    <source>
        <dbReference type="Proteomes" id="UP000000788"/>
    </source>
</evidence>
<reference evidence="1 2" key="1">
    <citation type="journal article" date="2007" name="PLoS Genet.">
        <title>Patterns and implications of gene gain and loss in the evolution of Prochlorococcus.</title>
        <authorList>
            <person name="Kettler G.C."/>
            <person name="Martiny A.C."/>
            <person name="Huang K."/>
            <person name="Zucker J."/>
            <person name="Coleman M.L."/>
            <person name="Rodrigue S."/>
            <person name="Chen F."/>
            <person name="Lapidus A."/>
            <person name="Ferriera S."/>
            <person name="Johnson J."/>
            <person name="Steglich C."/>
            <person name="Church G.M."/>
            <person name="Richardson P."/>
            <person name="Chisholm S.W."/>
        </authorList>
    </citation>
    <scope>NUCLEOTIDE SEQUENCE [LARGE SCALE GENOMIC DNA]</scope>
    <source>
        <strain evidence="2">MIT 9211</strain>
    </source>
</reference>
<dbReference type="STRING" id="93059.P9211_09411"/>
<dbReference type="Pfam" id="PF20045">
    <property type="entry name" value="DUF6447"/>
    <property type="match status" value="1"/>
</dbReference>
<dbReference type="AlphaFoldDB" id="A9BAL0"/>
<gene>
    <name evidence="1" type="ordered locus">P9211_09411</name>
</gene>
<dbReference type="EMBL" id="CP000878">
    <property type="protein sequence ID" value="ABX08872.1"/>
    <property type="molecule type" value="Genomic_DNA"/>
</dbReference>
<dbReference type="HOGENOM" id="CLU_180037_0_0_3"/>
<name>A9BAL0_PROM4</name>
<accession>A9BAL0</accession>
<organism evidence="1 2">
    <name type="scientific">Prochlorococcus marinus (strain MIT 9211)</name>
    <dbReference type="NCBI Taxonomy" id="93059"/>
    <lineage>
        <taxon>Bacteria</taxon>
        <taxon>Bacillati</taxon>
        <taxon>Cyanobacteriota</taxon>
        <taxon>Cyanophyceae</taxon>
        <taxon>Synechococcales</taxon>
        <taxon>Prochlorococcaceae</taxon>
        <taxon>Prochlorococcus</taxon>
    </lineage>
</organism>